<dbReference type="PROSITE" id="PS51294">
    <property type="entry name" value="HTH_MYB"/>
    <property type="match status" value="2"/>
</dbReference>
<gene>
    <name evidence="9" type="ORF">GOP47_0006255</name>
</gene>
<evidence type="ECO:0000259" key="8">
    <source>
        <dbReference type="PROSITE" id="PS51294"/>
    </source>
</evidence>
<protein>
    <submittedName>
        <fullName evidence="9">Uncharacterized protein</fullName>
    </submittedName>
</protein>
<evidence type="ECO:0000313" key="10">
    <source>
        <dbReference type="Proteomes" id="UP000886520"/>
    </source>
</evidence>
<evidence type="ECO:0000256" key="5">
    <source>
        <dbReference type="ARBA" id="ARBA00023163"/>
    </source>
</evidence>
<evidence type="ECO:0000259" key="7">
    <source>
        <dbReference type="PROSITE" id="PS50090"/>
    </source>
</evidence>
<feature type="domain" description="HTH myb-type" evidence="8">
    <location>
        <begin position="61"/>
        <end position="115"/>
    </location>
</feature>
<keyword evidence="10" id="KW-1185">Reference proteome</keyword>
<keyword evidence="5" id="KW-0804">Transcription</keyword>
<dbReference type="EMBL" id="JABFUD020000006">
    <property type="protein sequence ID" value="KAI5078584.1"/>
    <property type="molecule type" value="Genomic_DNA"/>
</dbReference>
<reference evidence="9" key="1">
    <citation type="submission" date="2021-01" db="EMBL/GenBank/DDBJ databases">
        <title>Adiantum capillus-veneris genome.</title>
        <authorList>
            <person name="Fang Y."/>
            <person name="Liao Q."/>
        </authorList>
    </citation>
    <scope>NUCLEOTIDE SEQUENCE</scope>
    <source>
        <strain evidence="9">H3</strain>
        <tissue evidence="9">Leaf</tissue>
    </source>
</reference>
<proteinExistence type="predicted"/>
<evidence type="ECO:0000256" key="2">
    <source>
        <dbReference type="ARBA" id="ARBA00022737"/>
    </source>
</evidence>
<dbReference type="InterPro" id="IPR001005">
    <property type="entry name" value="SANT/Myb"/>
</dbReference>
<evidence type="ECO:0000313" key="9">
    <source>
        <dbReference type="EMBL" id="KAI5078584.1"/>
    </source>
</evidence>
<comment type="subcellular location">
    <subcellularLocation>
        <location evidence="1">Nucleus</location>
    </subcellularLocation>
</comment>
<comment type="caution">
    <text evidence="9">The sequence shown here is derived from an EMBL/GenBank/DDBJ whole genome shotgun (WGS) entry which is preliminary data.</text>
</comment>
<organism evidence="9 10">
    <name type="scientific">Adiantum capillus-veneris</name>
    <name type="common">Maidenhair fern</name>
    <dbReference type="NCBI Taxonomy" id="13818"/>
    <lineage>
        <taxon>Eukaryota</taxon>
        <taxon>Viridiplantae</taxon>
        <taxon>Streptophyta</taxon>
        <taxon>Embryophyta</taxon>
        <taxon>Tracheophyta</taxon>
        <taxon>Polypodiopsida</taxon>
        <taxon>Polypodiidae</taxon>
        <taxon>Polypodiales</taxon>
        <taxon>Pteridineae</taxon>
        <taxon>Pteridaceae</taxon>
        <taxon>Vittarioideae</taxon>
        <taxon>Adiantum</taxon>
    </lineage>
</organism>
<dbReference type="SMART" id="SM00717">
    <property type="entry name" value="SANT"/>
    <property type="match status" value="2"/>
</dbReference>
<keyword evidence="6" id="KW-0539">Nucleus</keyword>
<evidence type="ECO:0000256" key="3">
    <source>
        <dbReference type="ARBA" id="ARBA00023015"/>
    </source>
</evidence>
<sequence length="356" mass="40689">MKQGGSSNGPYRKGHWSVEEDIRLIQFVRKYGEGRWSKLAKAAGLQRCGKSCRLRWVNYLRPDIKRGHISEEEERLIIHLHARMGNRWSLIALHLPGRSDNEIKNYWRSHIKKKLKVEDLMSNNEAQSGQIESFSTNSDGSQNVEEYNTTLIEGACYDVIGFDGCSNSMEPLQGTTSGTYQEFDGYSLQSSINNLESTITSEMILPNYEYDRASNYPNTSGLNDDEQLVRIDATDRFLTYNNTHIQEPLNVNSMFSQEINLAQVSSGQASIKIHGETWDFNASIQHTTPMYEIDHQPHAIALHDSDVAWDVESVQPIVDARNPPFSMVDNNYGFELWENDLFPNDFKYQGEQTKDT</sequence>
<dbReference type="PANTHER" id="PTHR47997:SF34">
    <property type="entry name" value="TRANSCRIPTION FACTOR MYB86-LIKE"/>
    <property type="match status" value="1"/>
</dbReference>
<keyword evidence="3" id="KW-0805">Transcription regulation</keyword>
<dbReference type="FunFam" id="1.10.10.60:FF:000001">
    <property type="entry name" value="MYB-related transcription factor"/>
    <property type="match status" value="1"/>
</dbReference>
<dbReference type="InterPro" id="IPR017930">
    <property type="entry name" value="Myb_dom"/>
</dbReference>
<dbReference type="Gene3D" id="1.10.10.60">
    <property type="entry name" value="Homeodomain-like"/>
    <property type="match status" value="2"/>
</dbReference>
<keyword evidence="4" id="KW-0238">DNA-binding</keyword>
<dbReference type="SUPFAM" id="SSF46689">
    <property type="entry name" value="Homeodomain-like"/>
    <property type="match status" value="1"/>
</dbReference>
<evidence type="ECO:0000256" key="6">
    <source>
        <dbReference type="ARBA" id="ARBA00023242"/>
    </source>
</evidence>
<evidence type="ECO:0000256" key="1">
    <source>
        <dbReference type="ARBA" id="ARBA00004123"/>
    </source>
</evidence>
<feature type="domain" description="Myb-like" evidence="7">
    <location>
        <begin position="61"/>
        <end position="111"/>
    </location>
</feature>
<dbReference type="Proteomes" id="UP000886520">
    <property type="component" value="Chromosome 6"/>
</dbReference>
<evidence type="ECO:0000256" key="4">
    <source>
        <dbReference type="ARBA" id="ARBA00023125"/>
    </source>
</evidence>
<dbReference type="InterPro" id="IPR051953">
    <property type="entry name" value="Plant_SW-associated_TFs"/>
</dbReference>
<dbReference type="PANTHER" id="PTHR47997">
    <property type="entry name" value="MYB DOMAIN PROTEIN 55"/>
    <property type="match status" value="1"/>
</dbReference>
<dbReference type="PROSITE" id="PS50090">
    <property type="entry name" value="MYB_LIKE"/>
    <property type="match status" value="2"/>
</dbReference>
<dbReference type="Pfam" id="PF00249">
    <property type="entry name" value="Myb_DNA-binding"/>
    <property type="match status" value="2"/>
</dbReference>
<dbReference type="CDD" id="cd00167">
    <property type="entry name" value="SANT"/>
    <property type="match status" value="2"/>
</dbReference>
<dbReference type="OrthoDB" id="2143914at2759"/>
<accession>A0A9D4V2J0</accession>
<dbReference type="InterPro" id="IPR009057">
    <property type="entry name" value="Homeodomain-like_sf"/>
</dbReference>
<dbReference type="AlphaFoldDB" id="A0A9D4V2J0"/>
<name>A0A9D4V2J0_ADICA</name>
<dbReference type="GO" id="GO:0003677">
    <property type="term" value="F:DNA binding"/>
    <property type="evidence" value="ECO:0007669"/>
    <property type="project" value="UniProtKB-KW"/>
</dbReference>
<dbReference type="GO" id="GO:0005634">
    <property type="term" value="C:nucleus"/>
    <property type="evidence" value="ECO:0007669"/>
    <property type="project" value="UniProtKB-SubCell"/>
</dbReference>
<feature type="domain" description="Myb-like" evidence="7">
    <location>
        <begin position="8"/>
        <end position="60"/>
    </location>
</feature>
<feature type="domain" description="HTH myb-type" evidence="8">
    <location>
        <begin position="12"/>
        <end position="60"/>
    </location>
</feature>
<keyword evidence="2" id="KW-0677">Repeat</keyword>